<dbReference type="RefSeq" id="WP_133605953.1">
    <property type="nucleotide sequence ID" value="NZ_SNXW01000001.1"/>
</dbReference>
<dbReference type="Proteomes" id="UP000294593">
    <property type="component" value="Unassembled WGS sequence"/>
</dbReference>
<gene>
    <name evidence="2" type="ORF">EV672_101477</name>
</gene>
<dbReference type="OrthoDB" id="9151238at2"/>
<keyword evidence="1" id="KW-0732">Signal</keyword>
<protein>
    <submittedName>
        <fullName evidence="2">Uncharacterized protein</fullName>
    </submittedName>
</protein>
<evidence type="ECO:0000313" key="3">
    <source>
        <dbReference type="Proteomes" id="UP000294593"/>
    </source>
</evidence>
<keyword evidence="3" id="KW-1185">Reference proteome</keyword>
<organism evidence="2 3">
    <name type="scientific">Aquabacterium commune</name>
    <dbReference type="NCBI Taxonomy" id="70586"/>
    <lineage>
        <taxon>Bacteria</taxon>
        <taxon>Pseudomonadati</taxon>
        <taxon>Pseudomonadota</taxon>
        <taxon>Betaproteobacteria</taxon>
        <taxon>Burkholderiales</taxon>
        <taxon>Aquabacterium</taxon>
    </lineage>
</organism>
<dbReference type="EMBL" id="SNXW01000001">
    <property type="protein sequence ID" value="TDP88331.1"/>
    <property type="molecule type" value="Genomic_DNA"/>
</dbReference>
<evidence type="ECO:0000256" key="1">
    <source>
        <dbReference type="SAM" id="SignalP"/>
    </source>
</evidence>
<comment type="caution">
    <text evidence="2">The sequence shown here is derived from an EMBL/GenBank/DDBJ whole genome shotgun (WGS) entry which is preliminary data.</text>
</comment>
<evidence type="ECO:0000313" key="2">
    <source>
        <dbReference type="EMBL" id="TDP88331.1"/>
    </source>
</evidence>
<dbReference type="AlphaFoldDB" id="A0A4R6RNL4"/>
<reference evidence="2 3" key="1">
    <citation type="submission" date="2019-03" db="EMBL/GenBank/DDBJ databases">
        <title>Genomic Encyclopedia of Type Strains, Phase IV (KMG-IV): sequencing the most valuable type-strain genomes for metagenomic binning, comparative biology and taxonomic classification.</title>
        <authorList>
            <person name="Goeker M."/>
        </authorList>
    </citation>
    <scope>NUCLEOTIDE SEQUENCE [LARGE SCALE GENOMIC DNA]</scope>
    <source>
        <strain evidence="2 3">DSM 11901</strain>
    </source>
</reference>
<sequence length="162" mass="18168">MHTPFTLRGLATALLVWGACVGAASAAEYNLYLKCEGQLTAAGKSRASQLELALRDSNNMALIQRSNVLPVGERLHYTPTPVAYTMLYKLRQPGTHVYQDWLRGQWVIWQPNLKRLATIRLSIDRQDGSLEGQLLDFNDELLGTVRMDCDVVDPDELPPPKF</sequence>
<name>A0A4R6RNL4_9BURK</name>
<accession>A0A4R6RNL4</accession>
<feature type="chain" id="PRO_5020499911" evidence="1">
    <location>
        <begin position="27"/>
        <end position="162"/>
    </location>
</feature>
<proteinExistence type="predicted"/>
<feature type="signal peptide" evidence="1">
    <location>
        <begin position="1"/>
        <end position="26"/>
    </location>
</feature>